<proteinExistence type="predicted"/>
<accession>A0A2R8FAP2</accession>
<dbReference type="Proteomes" id="UP000244926">
    <property type="component" value="Chromosome I"/>
</dbReference>
<organism evidence="2 3">
    <name type="scientific">Chlamydia serpentis</name>
    <dbReference type="NCBI Taxonomy" id="1967782"/>
    <lineage>
        <taxon>Bacteria</taxon>
        <taxon>Pseudomonadati</taxon>
        <taxon>Chlamydiota</taxon>
        <taxon>Chlamydiia</taxon>
        <taxon>Chlamydiales</taxon>
        <taxon>Chlamydiaceae</taxon>
        <taxon>Chlamydia/Chlamydophila group</taxon>
        <taxon>Chlamydia</taxon>
    </lineage>
</organism>
<sequence length="137" mass="15517">MACLYFSKDNIDTSSATHKACLFIDCVLYPLITVICSVVFLLLFIVKFIFLSLKFLIMQSSAACGFGEKRCIQESFKSFSKDFWGCLLIIPLVGSMVYGLIYCLIHSEEIKNSDMEYSRVFMAAPLHQVVVTATHWT</sequence>
<dbReference type="RefSeq" id="WP_108896364.1">
    <property type="nucleotide sequence ID" value="NZ_LT993738.1"/>
</dbReference>
<dbReference type="OrthoDB" id="19288at2"/>
<name>A0A2R8FAP2_9CHLA</name>
<gene>
    <name evidence="2" type="ORF">C10C_0214</name>
</gene>
<keyword evidence="3" id="KW-1185">Reference proteome</keyword>
<keyword evidence="1" id="KW-0812">Transmembrane</keyword>
<keyword evidence="1" id="KW-0472">Membrane</keyword>
<evidence type="ECO:0000256" key="1">
    <source>
        <dbReference type="SAM" id="Phobius"/>
    </source>
</evidence>
<reference evidence="3" key="1">
    <citation type="submission" date="2017-11" db="EMBL/GenBank/DDBJ databases">
        <authorList>
            <person name="Seth-Smith MB H."/>
        </authorList>
    </citation>
    <scope>NUCLEOTIDE SEQUENCE [LARGE SCALE GENOMIC DNA]</scope>
</reference>
<feature type="transmembrane region" description="Helical" evidence="1">
    <location>
        <begin position="83"/>
        <end position="102"/>
    </location>
</feature>
<dbReference type="KEGG" id="csee:C10C_0214"/>
<feature type="transmembrane region" description="Helical" evidence="1">
    <location>
        <begin position="27"/>
        <end position="50"/>
    </location>
</feature>
<dbReference type="AlphaFoldDB" id="A0A2R8FAP2"/>
<evidence type="ECO:0000313" key="2">
    <source>
        <dbReference type="EMBL" id="SPN73392.1"/>
    </source>
</evidence>
<protein>
    <submittedName>
        <fullName evidence="2">Uncharacterized protein</fullName>
    </submittedName>
</protein>
<evidence type="ECO:0000313" key="3">
    <source>
        <dbReference type="Proteomes" id="UP000244926"/>
    </source>
</evidence>
<keyword evidence="1" id="KW-1133">Transmembrane helix</keyword>
<dbReference type="EMBL" id="LT993738">
    <property type="protein sequence ID" value="SPN73392.1"/>
    <property type="molecule type" value="Genomic_DNA"/>
</dbReference>